<dbReference type="Pfam" id="PF07978">
    <property type="entry name" value="NIPSNAP"/>
    <property type="match status" value="1"/>
</dbReference>
<dbReference type="SUPFAM" id="SSF54909">
    <property type="entry name" value="Dimeric alpha+beta barrel"/>
    <property type="match status" value="1"/>
</dbReference>
<proteinExistence type="predicted"/>
<evidence type="ECO:0000313" key="4">
    <source>
        <dbReference type="Proteomes" id="UP000621500"/>
    </source>
</evidence>
<dbReference type="EMBL" id="BONX01000031">
    <property type="protein sequence ID" value="GIG98031.1"/>
    <property type="molecule type" value="Genomic_DNA"/>
</dbReference>
<name>A0ABQ4ETP8_9ACTN</name>
<dbReference type="Proteomes" id="UP000621500">
    <property type="component" value="Unassembled WGS sequence"/>
</dbReference>
<dbReference type="InterPro" id="IPR012577">
    <property type="entry name" value="NIPSNAP"/>
</dbReference>
<evidence type="ECO:0000259" key="2">
    <source>
        <dbReference type="Pfam" id="PF07978"/>
    </source>
</evidence>
<dbReference type="InterPro" id="IPR011008">
    <property type="entry name" value="Dimeric_a/b-barrel"/>
</dbReference>
<feature type="domain" description="NIPSNAP" evidence="2">
    <location>
        <begin position="9"/>
        <end position="90"/>
    </location>
</feature>
<evidence type="ECO:0000256" key="1">
    <source>
        <dbReference type="SAM" id="MobiDB-lite"/>
    </source>
</evidence>
<accession>A0ABQ4ETP8</accession>
<dbReference type="RefSeq" id="WP_239312890.1">
    <property type="nucleotide sequence ID" value="NZ_BAAAZQ010000010.1"/>
</dbReference>
<sequence>MNDVRHPVVELRQYTLHGGARDVLVDLFDREFVESQEAAGMAVVGQFHDLADPDRFVWLRGFPDMPRRAAALHEFYGGPVWRHTRRLPVDRVRREHLPGPAGTYRGTRRLLAQPVRRRRAARRPPPAPGPVSPLAGRGAARAVRHAHRATATVAAGTDGPLGAALTVRMYVSPVPAGLTLALTVRLAGSVPQVPVSR</sequence>
<protein>
    <recommendedName>
        <fullName evidence="2">NIPSNAP domain-containing protein</fullName>
    </recommendedName>
</protein>
<gene>
    <name evidence="3" type="ORF">Pma05_46040</name>
</gene>
<feature type="region of interest" description="Disordered" evidence="1">
    <location>
        <begin position="116"/>
        <end position="135"/>
    </location>
</feature>
<reference evidence="3 4" key="1">
    <citation type="submission" date="2021-01" db="EMBL/GenBank/DDBJ databases">
        <title>Whole genome shotgun sequence of Plantactinospora mayteni NBRC 109088.</title>
        <authorList>
            <person name="Komaki H."/>
            <person name="Tamura T."/>
        </authorList>
    </citation>
    <scope>NUCLEOTIDE SEQUENCE [LARGE SCALE GENOMIC DNA]</scope>
    <source>
        <strain evidence="3 4">NBRC 109088</strain>
    </source>
</reference>
<dbReference type="Gene3D" id="3.30.70.100">
    <property type="match status" value="1"/>
</dbReference>
<comment type="caution">
    <text evidence="3">The sequence shown here is derived from an EMBL/GenBank/DDBJ whole genome shotgun (WGS) entry which is preliminary data.</text>
</comment>
<organism evidence="3 4">
    <name type="scientific">Plantactinospora mayteni</name>
    <dbReference type="NCBI Taxonomy" id="566021"/>
    <lineage>
        <taxon>Bacteria</taxon>
        <taxon>Bacillati</taxon>
        <taxon>Actinomycetota</taxon>
        <taxon>Actinomycetes</taxon>
        <taxon>Micromonosporales</taxon>
        <taxon>Micromonosporaceae</taxon>
        <taxon>Plantactinospora</taxon>
    </lineage>
</organism>
<keyword evidence="4" id="KW-1185">Reference proteome</keyword>
<evidence type="ECO:0000313" key="3">
    <source>
        <dbReference type="EMBL" id="GIG98031.1"/>
    </source>
</evidence>